<name>A0ABZ1CAY7_9BACT</name>
<protein>
    <submittedName>
        <fullName evidence="2">Uncharacterized protein</fullName>
    </submittedName>
</protein>
<feature type="chain" id="PRO_5045624052" evidence="1">
    <location>
        <begin position="25"/>
        <end position="145"/>
    </location>
</feature>
<gene>
    <name evidence="2" type="ORF">K1X11_003165</name>
</gene>
<organism evidence="2 3">
    <name type="scientific">Actomonas aquatica</name>
    <dbReference type="NCBI Taxonomy" id="2866162"/>
    <lineage>
        <taxon>Bacteria</taxon>
        <taxon>Pseudomonadati</taxon>
        <taxon>Verrucomicrobiota</taxon>
        <taxon>Opitutia</taxon>
        <taxon>Opitutales</taxon>
        <taxon>Opitutaceae</taxon>
        <taxon>Actomonas</taxon>
    </lineage>
</organism>
<reference evidence="2 3" key="1">
    <citation type="submission" date="2023-12" db="EMBL/GenBank/DDBJ databases">
        <title>Description of an unclassified Opitutus bacterium of Verrucomicrobiota.</title>
        <authorList>
            <person name="Zhang D.-F."/>
        </authorList>
    </citation>
    <scope>NUCLEOTIDE SEQUENCE [LARGE SCALE GENOMIC DNA]</scope>
    <source>
        <strain evidence="2 3">WL0086</strain>
    </source>
</reference>
<dbReference type="RefSeq" id="WP_221032502.1">
    <property type="nucleotide sequence ID" value="NZ_CP139781.1"/>
</dbReference>
<dbReference type="EMBL" id="CP139781">
    <property type="protein sequence ID" value="WRQ88388.1"/>
    <property type="molecule type" value="Genomic_DNA"/>
</dbReference>
<sequence>MPLFRFRILGLLVATLLLPCLAVAQSDVMPYAVEQLKTNGSQSFAKLLPPDDIEESRRLAAALDKLRFHAGNLMDWEVIDSRPLSTRLTRQIMVLHYEAFPIFLRIDVYDSAHDTLYLSPKLSREIEDLLPFGSENLPVRQLSNR</sequence>
<proteinExistence type="predicted"/>
<dbReference type="Proteomes" id="UP000738431">
    <property type="component" value="Chromosome"/>
</dbReference>
<evidence type="ECO:0000313" key="3">
    <source>
        <dbReference type="Proteomes" id="UP000738431"/>
    </source>
</evidence>
<keyword evidence="3" id="KW-1185">Reference proteome</keyword>
<evidence type="ECO:0000256" key="1">
    <source>
        <dbReference type="SAM" id="SignalP"/>
    </source>
</evidence>
<accession>A0ABZ1CAY7</accession>
<keyword evidence="1" id="KW-0732">Signal</keyword>
<evidence type="ECO:0000313" key="2">
    <source>
        <dbReference type="EMBL" id="WRQ88388.1"/>
    </source>
</evidence>
<feature type="signal peptide" evidence="1">
    <location>
        <begin position="1"/>
        <end position="24"/>
    </location>
</feature>